<feature type="domain" description="Bacterial Ig" evidence="2">
    <location>
        <begin position="1694"/>
        <end position="1744"/>
    </location>
</feature>
<evidence type="ECO:0000313" key="4">
    <source>
        <dbReference type="Proteomes" id="UP000255277"/>
    </source>
</evidence>
<proteinExistence type="predicted"/>
<feature type="region of interest" description="Disordered" evidence="1">
    <location>
        <begin position="1346"/>
        <end position="1373"/>
    </location>
</feature>
<feature type="domain" description="Bacterial Ig" evidence="2">
    <location>
        <begin position="580"/>
        <end position="659"/>
    </location>
</feature>
<dbReference type="InterPro" id="IPR041498">
    <property type="entry name" value="Big_6"/>
</dbReference>
<feature type="domain" description="Bacterial Ig" evidence="2">
    <location>
        <begin position="1522"/>
        <end position="1604"/>
    </location>
</feature>
<dbReference type="Gene3D" id="2.60.40.10">
    <property type="entry name" value="Immunoglobulins"/>
    <property type="match status" value="12"/>
</dbReference>
<feature type="domain" description="Bacterial Ig" evidence="2">
    <location>
        <begin position="1092"/>
        <end position="1174"/>
    </location>
</feature>
<organism evidence="3 4">
    <name type="scientific">Staphylococcus gallinarum</name>
    <dbReference type="NCBI Taxonomy" id="1293"/>
    <lineage>
        <taxon>Bacteria</taxon>
        <taxon>Bacillati</taxon>
        <taxon>Bacillota</taxon>
        <taxon>Bacilli</taxon>
        <taxon>Bacillales</taxon>
        <taxon>Staphylococcaceae</taxon>
        <taxon>Staphylococcus</taxon>
    </lineage>
</organism>
<name>A0A380FPE3_STAGA</name>
<feature type="domain" description="Bacterial Ig" evidence="2">
    <location>
        <begin position="1006"/>
        <end position="1088"/>
    </location>
</feature>
<accession>A0A380FPE3</accession>
<feature type="domain" description="Bacterial Ig" evidence="2">
    <location>
        <begin position="834"/>
        <end position="916"/>
    </location>
</feature>
<dbReference type="Proteomes" id="UP000255277">
    <property type="component" value="Unassembled WGS sequence"/>
</dbReference>
<evidence type="ECO:0000313" key="3">
    <source>
        <dbReference type="EMBL" id="SUM35321.1"/>
    </source>
</evidence>
<evidence type="ECO:0000256" key="1">
    <source>
        <dbReference type="SAM" id="MobiDB-lite"/>
    </source>
</evidence>
<feature type="domain" description="Bacterial Ig" evidence="2">
    <location>
        <begin position="1436"/>
        <end position="1518"/>
    </location>
</feature>
<dbReference type="Pfam" id="PF17936">
    <property type="entry name" value="Big_6"/>
    <property type="match status" value="14"/>
</dbReference>
<feature type="region of interest" description="Disordered" evidence="1">
    <location>
        <begin position="1693"/>
        <end position="1722"/>
    </location>
</feature>
<sequence length="1745" mass="183669">MIFDPEKLLKDDILKGKNIPFRIHSYMTGANSGDRFKINLQLDEVIANHITKISAIPANQTTPVEFNRVITPEGKKTNIWQVNYIRANNGLFGGAEILSQYTAEGGMIELDDTVGNILHAETDLDGDKLNYLIYVKDSLENTKIRTSESSGYFITKADKSFTNLKLSTSTAANSAFKASSGSVQFDPTIGKYGAFVGDQQILKNGILNYGGPLLDLGLNKQWVYFYKIDPKLIPFAESIELHKYDFKGLAGFDKTYYEETLVAKLPLSQNGEGSITAYDLNTLIEFNNSLPETVGIRIVVKFNQSPNNILIRDGKFDENGNIIPGTSKVREEFTFYGYFTDREGGLIENTFGTSTYYIQDKDRDGLTDSFEIHSSHTDPENADTDNDGDTDGNEYMNLRTSPLVGKPRVEAVTTDMNSIYGRVDIIDDDTDLEVSIVDFNNKVIGKGKVDIYGQFDIKVSHLTPGKYTANVMSKKYTNPESTTFDVIDITKALKPTIEPVTDIDPNIGILGLSGSTITVKDDKGKFIGRVDIAKDQTGNFIILKKPLKAGTVLIATAKKGKYTSIPSDPVTVKDSAGIAPPTVNPVMNRDKSITGITEPETIVRLILPDSSEILSKGDENGRFEIQLPADYKLKVGEELQLVAISGKSIASEPTTVTVEGYVGFPIVQTVTTESKKITGLATSGSLISVKLPDGTLLYGEVADSGNFEILLPSYIKFIGGEKIDLSATSQPGNFALSTSIIVQDATAPEPPTVNDFTDTSTQLSGTTEAGAIVNVELPDGSELSGLADDQGNYTIDFPTNNKFNGGESIKVTSTDAAGNKSEATVIDVKDTTPPVVPTVSEVTSESTQVTGTGEAGSTVKVELPDGTVLNGVVDDQGNFEIDLPTNNKFNGGERIKVTSTDASDNKSEETVIDVKDTTPPVAPTVGEVTSESTQVTGTGEPGSTVKVELPDGTEITGVADDQGNYTIDLPTNKKFQGGESIKVTSTDASGNKSDEKVIDVKDTTPPVAPTVSEVTSESTQVTGTGEPGSTVKVELPDGTVLDGVADDQGNYTIDLPANKKFQGGESIKVTSTDASGNKSDEKVIDVKDTTPPVAPTVSEVTSESTQVTGTGEPGSTVKVELPDGTVLDGVADDQGNYTIDLPTNKKFQGGESIKVTSTDASGNKSDDTVIDVKDTTPPVAPTVSEVTSESTQVTGTGEPGSTVKVELPDGTVLDGVADDQGNYTIDLPTNKKFQGGESIKITSTDASGNKSDDTVIDVKDTTPPVAPTVSEVTSESTQVTGTGEPGSTVKVELPDGTELTGVADDQGNYTIDLPSNKKFNGGESIKVTSTDASGNKSGETVIDVKDTTPPVAPTVSEVTSESTQVTGTGEPGSTVKVELPDGTELSAVTDDQGNYTIDLPANKKFKGGESIKVTSTDASGNKSDEKVIDVKDTMPPVAPTVSEVTSESTQVTGTGEPGSTVKVELPDGTELTGVADDQGNYVIDLSANKKFNGGESIKVTSTDASGNKSGETVIDVKDTTPPVAPTVSEVTSESTQVTGTGEPGSTVKVELPDGTELTGVADDQGNYVIDIPANKKFNGGESIKVTSTDASGNKSGETVIDVKDTTPPVAPTVSEVTSESTQVTGTGEPGSTVKIELPDGTEITGVANNQGNYTIDLPSNKKFNGGESIKVTSTDASGNKSGETVIAVKDTTPPMAPTVSEVTSGSTQVTGIGEPGSTVKVELPDGTVLDGVADDQGNYTIDLPK</sequence>
<protein>
    <submittedName>
        <fullName evidence="3">Putative biofilm-associated protein</fullName>
    </submittedName>
</protein>
<feature type="domain" description="Bacterial Ig" evidence="2">
    <location>
        <begin position="1178"/>
        <end position="1260"/>
    </location>
</feature>
<evidence type="ECO:0000259" key="2">
    <source>
        <dbReference type="Pfam" id="PF17936"/>
    </source>
</evidence>
<dbReference type="NCBIfam" id="NF033510">
    <property type="entry name" value="Ca_tandemer"/>
    <property type="match status" value="11"/>
</dbReference>
<feature type="region of interest" description="Disordered" evidence="1">
    <location>
        <begin position="368"/>
        <end position="399"/>
    </location>
</feature>
<feature type="compositionally biased region" description="Polar residues" evidence="1">
    <location>
        <begin position="1012"/>
        <end position="1023"/>
    </location>
</feature>
<feature type="domain" description="Bacterial Ig" evidence="2">
    <location>
        <begin position="1264"/>
        <end position="1346"/>
    </location>
</feature>
<feature type="domain" description="Bacterial Ig" evidence="2">
    <location>
        <begin position="1608"/>
        <end position="1690"/>
    </location>
</feature>
<reference evidence="3 4" key="1">
    <citation type="submission" date="2018-06" db="EMBL/GenBank/DDBJ databases">
        <authorList>
            <consortium name="Pathogen Informatics"/>
            <person name="Doyle S."/>
        </authorList>
    </citation>
    <scope>NUCLEOTIDE SEQUENCE [LARGE SCALE GENOMIC DNA]</scope>
    <source>
        <strain evidence="3 4">NCTC12195</strain>
    </source>
</reference>
<feature type="region of interest" description="Disordered" evidence="1">
    <location>
        <begin position="1002"/>
        <end position="1029"/>
    </location>
</feature>
<gene>
    <name evidence="3" type="ORF">NCTC12195_04851</name>
</gene>
<dbReference type="STRING" id="1293.SH09_15600"/>
<feature type="compositionally biased region" description="Polar residues" evidence="1">
    <location>
        <begin position="1700"/>
        <end position="1710"/>
    </location>
</feature>
<feature type="compositionally biased region" description="Basic and acidic residues" evidence="1">
    <location>
        <begin position="368"/>
        <end position="379"/>
    </location>
</feature>
<feature type="compositionally biased region" description="Acidic residues" evidence="1">
    <location>
        <begin position="380"/>
        <end position="392"/>
    </location>
</feature>
<dbReference type="EMBL" id="UHDK01000001">
    <property type="protein sequence ID" value="SUM35321.1"/>
    <property type="molecule type" value="Genomic_DNA"/>
</dbReference>
<feature type="domain" description="Bacterial Ig" evidence="2">
    <location>
        <begin position="666"/>
        <end position="744"/>
    </location>
</feature>
<feature type="domain" description="Bacterial Ig" evidence="2">
    <location>
        <begin position="920"/>
        <end position="1002"/>
    </location>
</feature>
<feature type="domain" description="Bacterial Ig" evidence="2">
    <location>
        <begin position="1350"/>
        <end position="1432"/>
    </location>
</feature>
<feature type="compositionally biased region" description="Polar residues" evidence="1">
    <location>
        <begin position="1356"/>
        <end position="1367"/>
    </location>
</feature>
<dbReference type="InterPro" id="IPR013783">
    <property type="entry name" value="Ig-like_fold"/>
</dbReference>
<feature type="domain" description="Bacterial Ig" evidence="2">
    <location>
        <begin position="747"/>
        <end position="830"/>
    </location>
</feature>